<dbReference type="PANTHER" id="PTHR45649:SF6">
    <property type="entry name" value="GABA-SPECIFIC PERMEASE"/>
    <property type="match status" value="1"/>
</dbReference>
<reference evidence="7" key="1">
    <citation type="journal article" date="2021" name="Open Biol.">
        <title>Shared evolutionary footprints suggest mitochondrial oxidative damage underlies multiple complex I losses in fungi.</title>
        <authorList>
            <person name="Schikora-Tamarit M.A."/>
            <person name="Marcet-Houben M."/>
            <person name="Nosek J."/>
            <person name="Gabaldon T."/>
        </authorList>
    </citation>
    <scope>NUCLEOTIDE SEQUENCE</scope>
    <source>
        <strain evidence="7">CBS6075</strain>
    </source>
</reference>
<organism evidence="7 8">
    <name type="scientific">Ogataea philodendri</name>
    <dbReference type="NCBI Taxonomy" id="1378263"/>
    <lineage>
        <taxon>Eukaryota</taxon>
        <taxon>Fungi</taxon>
        <taxon>Dikarya</taxon>
        <taxon>Ascomycota</taxon>
        <taxon>Saccharomycotina</taxon>
        <taxon>Pichiomycetes</taxon>
        <taxon>Pichiales</taxon>
        <taxon>Pichiaceae</taxon>
        <taxon>Ogataea</taxon>
    </lineage>
</organism>
<keyword evidence="3 6" id="KW-0812">Transmembrane</keyword>
<keyword evidence="8" id="KW-1185">Reference proteome</keyword>
<feature type="transmembrane region" description="Helical" evidence="6">
    <location>
        <begin position="490"/>
        <end position="508"/>
    </location>
</feature>
<dbReference type="RefSeq" id="XP_046057971.1">
    <property type="nucleotide sequence ID" value="XM_046208864.1"/>
</dbReference>
<dbReference type="InterPro" id="IPR004840">
    <property type="entry name" value="Amino_acid_permease_CS"/>
</dbReference>
<dbReference type="AlphaFoldDB" id="A0A9P8SZV2"/>
<dbReference type="PROSITE" id="PS00218">
    <property type="entry name" value="AMINO_ACID_PERMEASE_1"/>
    <property type="match status" value="1"/>
</dbReference>
<name>A0A9P8SZV2_9ASCO</name>
<feature type="transmembrane region" description="Helical" evidence="6">
    <location>
        <begin position="205"/>
        <end position="223"/>
    </location>
</feature>
<dbReference type="EMBL" id="JAEUBE010000511">
    <property type="protein sequence ID" value="KAH3660260.1"/>
    <property type="molecule type" value="Genomic_DNA"/>
</dbReference>
<evidence type="ECO:0000256" key="6">
    <source>
        <dbReference type="SAM" id="Phobius"/>
    </source>
</evidence>
<evidence type="ECO:0000313" key="8">
    <source>
        <dbReference type="Proteomes" id="UP000769157"/>
    </source>
</evidence>
<evidence type="ECO:0000256" key="2">
    <source>
        <dbReference type="ARBA" id="ARBA00022448"/>
    </source>
</evidence>
<evidence type="ECO:0000256" key="4">
    <source>
        <dbReference type="ARBA" id="ARBA00022989"/>
    </source>
</evidence>
<feature type="transmembrane region" description="Helical" evidence="6">
    <location>
        <begin position="291"/>
        <end position="317"/>
    </location>
</feature>
<dbReference type="GO" id="GO:0016020">
    <property type="term" value="C:membrane"/>
    <property type="evidence" value="ECO:0007669"/>
    <property type="project" value="UniProtKB-SubCell"/>
</dbReference>
<keyword evidence="4 6" id="KW-1133">Transmembrane helix</keyword>
<dbReference type="Pfam" id="PF13520">
    <property type="entry name" value="AA_permease_2"/>
    <property type="match status" value="1"/>
</dbReference>
<feature type="transmembrane region" description="Helical" evidence="6">
    <location>
        <begin position="392"/>
        <end position="411"/>
    </location>
</feature>
<dbReference type="GO" id="GO:0022857">
    <property type="term" value="F:transmembrane transporter activity"/>
    <property type="evidence" value="ECO:0007669"/>
    <property type="project" value="InterPro"/>
</dbReference>
<feature type="transmembrane region" description="Helical" evidence="6">
    <location>
        <begin position="458"/>
        <end position="478"/>
    </location>
</feature>
<feature type="transmembrane region" description="Helical" evidence="6">
    <location>
        <begin position="128"/>
        <end position="153"/>
    </location>
</feature>
<feature type="transmembrane region" description="Helical" evidence="6">
    <location>
        <begin position="417"/>
        <end position="437"/>
    </location>
</feature>
<evidence type="ECO:0000256" key="3">
    <source>
        <dbReference type="ARBA" id="ARBA00022692"/>
    </source>
</evidence>
<reference evidence="7" key="2">
    <citation type="submission" date="2021-01" db="EMBL/GenBank/DDBJ databases">
        <authorList>
            <person name="Schikora-Tamarit M.A."/>
        </authorList>
    </citation>
    <scope>NUCLEOTIDE SEQUENCE</scope>
    <source>
        <strain evidence="7">CBS6075</strain>
    </source>
</reference>
<dbReference type="GeneID" id="70239429"/>
<dbReference type="PANTHER" id="PTHR45649">
    <property type="entry name" value="AMINO-ACID PERMEASE BAT1"/>
    <property type="match status" value="1"/>
</dbReference>
<proteinExistence type="predicted"/>
<keyword evidence="5 6" id="KW-0472">Membrane</keyword>
<sequence>MSHKLTSVLSNRTMAGMSPVRSIDAKHAQGEEDLLAEIGYKQELNRTFSTFQVFGIAYSIMGLLPSIASVTGTGLSSGPSGFVWSWIVASIFIFLVGVSMGELASAIPTSGGLYFWTYHYAPAKIKVPLSYMIGLSNSMALCCGMVSIAYGNAEEILAAVYLSKNGDFEITSARTYGVFAACIFSQAICTCISSKRIAWLQTTSTVCNTGLIVLFLIAVPIGTKINRKEFNGGEFIFSKVENFSDWPIGWQFCLSMMTAVWTIGAFDSCVHMSEEARNARYGVPLGIMGSIGACGILGWCLIICTVACMSTDVQSVLESDTGFPMAQIIYDSLGRRWAIAMMSLMAVCQWLMGSSIMTALSRQIWAFARDDGLPFANIVKVVDKRLKVPIRAVIFSSIVAYMIGCLCLAGSTASNALFSLGVAGNYLAWCMPVFLKLTSGRKLFTPGPFYTGDLFSPLIGWTTCAWGAFIIILCMFPSDKEVSKTTMNYTVVITCGTWLLSLFYYYVYKYKFYFGPKSNLSPEDVIEAALVVGKQDSM</sequence>
<dbReference type="Proteomes" id="UP000769157">
    <property type="component" value="Unassembled WGS sequence"/>
</dbReference>
<gene>
    <name evidence="7" type="ORF">OGAPHI_007465</name>
</gene>
<dbReference type="InterPro" id="IPR002293">
    <property type="entry name" value="AA/rel_permease1"/>
</dbReference>
<comment type="subcellular location">
    <subcellularLocation>
        <location evidence="1">Membrane</location>
        <topology evidence="1">Multi-pass membrane protein</topology>
    </subcellularLocation>
</comment>
<evidence type="ECO:0000313" key="7">
    <source>
        <dbReference type="EMBL" id="KAH3660260.1"/>
    </source>
</evidence>
<keyword evidence="2" id="KW-0813">Transport</keyword>
<accession>A0A9P8SZV2</accession>
<dbReference type="PIRSF" id="PIRSF006060">
    <property type="entry name" value="AA_transporter"/>
    <property type="match status" value="1"/>
</dbReference>
<protein>
    <recommendedName>
        <fullName evidence="9">GABA-specific permease</fullName>
    </recommendedName>
</protein>
<comment type="caution">
    <text evidence="7">The sequence shown here is derived from an EMBL/GenBank/DDBJ whole genome shotgun (WGS) entry which is preliminary data.</text>
</comment>
<evidence type="ECO:0000256" key="5">
    <source>
        <dbReference type="ARBA" id="ARBA00023136"/>
    </source>
</evidence>
<feature type="transmembrane region" description="Helical" evidence="6">
    <location>
        <begin position="173"/>
        <end position="193"/>
    </location>
</feature>
<feature type="transmembrane region" description="Helical" evidence="6">
    <location>
        <begin position="83"/>
        <end position="116"/>
    </location>
</feature>
<dbReference type="OrthoDB" id="4476201at2759"/>
<evidence type="ECO:0000256" key="1">
    <source>
        <dbReference type="ARBA" id="ARBA00004141"/>
    </source>
</evidence>
<evidence type="ECO:0008006" key="9">
    <source>
        <dbReference type="Google" id="ProtNLM"/>
    </source>
</evidence>
<dbReference type="Gene3D" id="1.20.1740.10">
    <property type="entry name" value="Amino acid/polyamine transporter I"/>
    <property type="match status" value="1"/>
</dbReference>
<feature type="transmembrane region" description="Helical" evidence="6">
    <location>
        <begin position="337"/>
        <end position="360"/>
    </location>
</feature>
<feature type="transmembrane region" description="Helical" evidence="6">
    <location>
        <begin position="51"/>
        <end position="71"/>
    </location>
</feature>
<dbReference type="GO" id="GO:0006865">
    <property type="term" value="P:amino acid transport"/>
    <property type="evidence" value="ECO:0007669"/>
    <property type="project" value="InterPro"/>
</dbReference>